<evidence type="ECO:0000313" key="1">
    <source>
        <dbReference type="EMBL" id="EDW47576.1"/>
    </source>
</evidence>
<dbReference type="OMA" id="GDCPYGQ"/>
<dbReference type="Proteomes" id="UP000001292">
    <property type="component" value="Unassembled WGS sequence"/>
</dbReference>
<reference evidence="1 2" key="1">
    <citation type="journal article" date="2007" name="Nature">
        <title>Evolution of genes and genomes on the Drosophila phylogeny.</title>
        <authorList>
            <consortium name="Drosophila 12 Genomes Consortium"/>
            <person name="Clark A.G."/>
            <person name="Eisen M.B."/>
            <person name="Smith D.R."/>
            <person name="Bergman C.M."/>
            <person name="Oliver B."/>
            <person name="Markow T.A."/>
            <person name="Kaufman T.C."/>
            <person name="Kellis M."/>
            <person name="Gelbart W."/>
            <person name="Iyer V.N."/>
            <person name="Pollard D.A."/>
            <person name="Sackton T.B."/>
            <person name="Larracuente A.M."/>
            <person name="Singh N.D."/>
            <person name="Abad J.P."/>
            <person name="Abt D.N."/>
            <person name="Adryan B."/>
            <person name="Aguade M."/>
            <person name="Akashi H."/>
            <person name="Anderson W.W."/>
            <person name="Aquadro C.F."/>
            <person name="Ardell D.H."/>
            <person name="Arguello R."/>
            <person name="Artieri C.G."/>
            <person name="Barbash D.A."/>
            <person name="Barker D."/>
            <person name="Barsanti P."/>
            <person name="Batterham P."/>
            <person name="Batzoglou S."/>
            <person name="Begun D."/>
            <person name="Bhutkar A."/>
            <person name="Blanco E."/>
            <person name="Bosak S.A."/>
            <person name="Bradley R.K."/>
            <person name="Brand A.D."/>
            <person name="Brent M.R."/>
            <person name="Brooks A.N."/>
            <person name="Brown R.H."/>
            <person name="Butlin R.K."/>
            <person name="Caggese C."/>
            <person name="Calvi B.R."/>
            <person name="Bernardo de Carvalho A."/>
            <person name="Caspi A."/>
            <person name="Castrezana S."/>
            <person name="Celniker S.E."/>
            <person name="Chang J.L."/>
            <person name="Chapple C."/>
            <person name="Chatterji S."/>
            <person name="Chinwalla A."/>
            <person name="Civetta A."/>
            <person name="Clifton S.W."/>
            <person name="Comeron J.M."/>
            <person name="Costello J.C."/>
            <person name="Coyne J.A."/>
            <person name="Daub J."/>
            <person name="David R.G."/>
            <person name="Delcher A.L."/>
            <person name="Delehaunty K."/>
            <person name="Do C.B."/>
            <person name="Ebling H."/>
            <person name="Edwards K."/>
            <person name="Eickbush T."/>
            <person name="Evans J.D."/>
            <person name="Filipski A."/>
            <person name="Findeiss S."/>
            <person name="Freyhult E."/>
            <person name="Fulton L."/>
            <person name="Fulton R."/>
            <person name="Garcia A.C."/>
            <person name="Gardiner A."/>
            <person name="Garfield D.A."/>
            <person name="Garvin B.E."/>
            <person name="Gibson G."/>
            <person name="Gilbert D."/>
            <person name="Gnerre S."/>
            <person name="Godfrey J."/>
            <person name="Good R."/>
            <person name="Gotea V."/>
            <person name="Gravely B."/>
            <person name="Greenberg A.J."/>
            <person name="Griffiths-Jones S."/>
            <person name="Gross S."/>
            <person name="Guigo R."/>
            <person name="Gustafson E.A."/>
            <person name="Haerty W."/>
            <person name="Hahn M.W."/>
            <person name="Halligan D.L."/>
            <person name="Halpern A.L."/>
            <person name="Halter G.M."/>
            <person name="Han M.V."/>
            <person name="Heger A."/>
            <person name="Hillier L."/>
            <person name="Hinrichs A.S."/>
            <person name="Holmes I."/>
            <person name="Hoskins R.A."/>
            <person name="Hubisz M.J."/>
            <person name="Hultmark D."/>
            <person name="Huntley M.A."/>
            <person name="Jaffe D.B."/>
            <person name="Jagadeeshan S."/>
            <person name="Jeck W.R."/>
            <person name="Johnson J."/>
            <person name="Jones C.D."/>
            <person name="Jordan W.C."/>
            <person name="Karpen G.H."/>
            <person name="Kataoka E."/>
            <person name="Keightley P.D."/>
            <person name="Kheradpour P."/>
            <person name="Kirkness E.F."/>
            <person name="Koerich L.B."/>
            <person name="Kristiansen K."/>
            <person name="Kudrna D."/>
            <person name="Kulathinal R.J."/>
            <person name="Kumar S."/>
            <person name="Kwok R."/>
            <person name="Lander E."/>
            <person name="Langley C.H."/>
            <person name="Lapoint R."/>
            <person name="Lazzaro B.P."/>
            <person name="Lee S.J."/>
            <person name="Levesque L."/>
            <person name="Li R."/>
            <person name="Lin C.F."/>
            <person name="Lin M.F."/>
            <person name="Lindblad-Toh K."/>
            <person name="Llopart A."/>
            <person name="Long M."/>
            <person name="Low L."/>
            <person name="Lozovsky E."/>
            <person name="Lu J."/>
            <person name="Luo M."/>
            <person name="Machado C.A."/>
            <person name="Makalowski W."/>
            <person name="Marzo M."/>
            <person name="Matsuda M."/>
            <person name="Matzkin L."/>
            <person name="McAllister B."/>
            <person name="McBride C.S."/>
            <person name="McKernan B."/>
            <person name="McKernan K."/>
            <person name="Mendez-Lago M."/>
            <person name="Minx P."/>
            <person name="Mollenhauer M.U."/>
            <person name="Montooth K."/>
            <person name="Mount S.M."/>
            <person name="Mu X."/>
            <person name="Myers E."/>
            <person name="Negre B."/>
            <person name="Newfeld S."/>
            <person name="Nielsen R."/>
            <person name="Noor M.A."/>
            <person name="O'Grady P."/>
            <person name="Pachter L."/>
            <person name="Papaceit M."/>
            <person name="Parisi M.J."/>
            <person name="Parisi M."/>
            <person name="Parts L."/>
            <person name="Pedersen J.S."/>
            <person name="Pesole G."/>
            <person name="Phillippy A.M."/>
            <person name="Ponting C.P."/>
            <person name="Pop M."/>
            <person name="Porcelli D."/>
            <person name="Powell J.R."/>
            <person name="Prohaska S."/>
            <person name="Pruitt K."/>
            <person name="Puig M."/>
            <person name="Quesneville H."/>
            <person name="Ram K.R."/>
            <person name="Rand D."/>
            <person name="Rasmussen M.D."/>
            <person name="Reed L.K."/>
            <person name="Reenan R."/>
            <person name="Reily A."/>
            <person name="Remington K.A."/>
            <person name="Rieger T.T."/>
            <person name="Ritchie M.G."/>
            <person name="Robin C."/>
            <person name="Rogers Y.H."/>
            <person name="Rohde C."/>
            <person name="Rozas J."/>
            <person name="Rubenfield M.J."/>
            <person name="Ruiz A."/>
            <person name="Russo S."/>
            <person name="Salzberg S.L."/>
            <person name="Sanchez-Gracia A."/>
            <person name="Saranga D.J."/>
            <person name="Sato H."/>
            <person name="Schaeffer S.W."/>
            <person name="Schatz M.C."/>
            <person name="Schlenke T."/>
            <person name="Schwartz R."/>
            <person name="Segarra C."/>
            <person name="Singh R.S."/>
            <person name="Sirot L."/>
            <person name="Sirota M."/>
            <person name="Sisneros N.B."/>
            <person name="Smith C.D."/>
            <person name="Smith T.F."/>
            <person name="Spieth J."/>
            <person name="Stage D.E."/>
            <person name="Stark A."/>
            <person name="Stephan W."/>
            <person name="Strausberg R.L."/>
            <person name="Strempel S."/>
            <person name="Sturgill D."/>
            <person name="Sutton G."/>
            <person name="Sutton G.G."/>
            <person name="Tao W."/>
            <person name="Teichmann S."/>
            <person name="Tobari Y.N."/>
            <person name="Tomimura Y."/>
            <person name="Tsolas J.M."/>
            <person name="Valente V.L."/>
            <person name="Venter E."/>
            <person name="Venter J.C."/>
            <person name="Vicario S."/>
            <person name="Vieira F.G."/>
            <person name="Vilella A.J."/>
            <person name="Villasante A."/>
            <person name="Walenz B."/>
            <person name="Wang J."/>
            <person name="Wasserman M."/>
            <person name="Watts T."/>
            <person name="Wilson D."/>
            <person name="Wilson R.K."/>
            <person name="Wing R.A."/>
            <person name="Wolfner M.F."/>
            <person name="Wong A."/>
            <person name="Wong G.K."/>
            <person name="Wu C.I."/>
            <person name="Wu G."/>
            <person name="Yamamoto D."/>
            <person name="Yang H.P."/>
            <person name="Yang S.P."/>
            <person name="Yorke J.A."/>
            <person name="Yoshida K."/>
            <person name="Zdobnov E."/>
            <person name="Zhang P."/>
            <person name="Zhang Y."/>
            <person name="Zimin A.V."/>
            <person name="Baldwin J."/>
            <person name="Abdouelleil A."/>
            <person name="Abdulkadir J."/>
            <person name="Abebe A."/>
            <person name="Abera B."/>
            <person name="Abreu J."/>
            <person name="Acer S.C."/>
            <person name="Aftuck L."/>
            <person name="Alexander A."/>
            <person name="An P."/>
            <person name="Anderson E."/>
            <person name="Anderson S."/>
            <person name="Arachi H."/>
            <person name="Azer M."/>
            <person name="Bachantsang P."/>
            <person name="Barry A."/>
            <person name="Bayul T."/>
            <person name="Berlin A."/>
            <person name="Bessette D."/>
            <person name="Bloom T."/>
            <person name="Blye J."/>
            <person name="Boguslavskiy L."/>
            <person name="Bonnet C."/>
            <person name="Boukhgalter B."/>
            <person name="Bourzgui I."/>
            <person name="Brown A."/>
            <person name="Cahill P."/>
            <person name="Channer S."/>
            <person name="Cheshatsang Y."/>
            <person name="Chuda L."/>
            <person name="Citroen M."/>
            <person name="Collymore A."/>
            <person name="Cooke P."/>
            <person name="Costello M."/>
            <person name="D'Aco K."/>
            <person name="Daza R."/>
            <person name="De Haan G."/>
            <person name="DeGray S."/>
            <person name="DeMaso C."/>
            <person name="Dhargay N."/>
            <person name="Dooley K."/>
            <person name="Dooley E."/>
            <person name="Doricent M."/>
            <person name="Dorje P."/>
            <person name="Dorjee K."/>
            <person name="Dupes A."/>
            <person name="Elong R."/>
            <person name="Falk J."/>
            <person name="Farina A."/>
            <person name="Faro S."/>
            <person name="Ferguson D."/>
            <person name="Fisher S."/>
            <person name="Foley C.D."/>
            <person name="Franke A."/>
            <person name="Friedrich D."/>
            <person name="Gadbois L."/>
            <person name="Gearin G."/>
            <person name="Gearin C.R."/>
            <person name="Giannoukos G."/>
            <person name="Goode T."/>
            <person name="Graham J."/>
            <person name="Grandbois E."/>
            <person name="Grewal S."/>
            <person name="Gyaltsen K."/>
            <person name="Hafez N."/>
            <person name="Hagos B."/>
            <person name="Hall J."/>
            <person name="Henson C."/>
            <person name="Hollinger A."/>
            <person name="Honan T."/>
            <person name="Huard M.D."/>
            <person name="Hughes L."/>
            <person name="Hurhula B."/>
            <person name="Husby M.E."/>
            <person name="Kamat A."/>
            <person name="Kanga B."/>
            <person name="Kashin S."/>
            <person name="Khazanovich D."/>
            <person name="Kisner P."/>
            <person name="Lance K."/>
            <person name="Lara M."/>
            <person name="Lee W."/>
            <person name="Lennon N."/>
            <person name="Letendre F."/>
            <person name="LeVine R."/>
            <person name="Lipovsky A."/>
            <person name="Liu X."/>
            <person name="Liu J."/>
            <person name="Liu S."/>
            <person name="Lokyitsang T."/>
            <person name="Lokyitsang Y."/>
            <person name="Lubonja R."/>
            <person name="Lui A."/>
            <person name="MacDonald P."/>
            <person name="Magnisalis V."/>
            <person name="Maru K."/>
            <person name="Matthews C."/>
            <person name="McCusker W."/>
            <person name="McDonough S."/>
            <person name="Mehta T."/>
            <person name="Meldrim J."/>
            <person name="Meneus L."/>
            <person name="Mihai O."/>
            <person name="Mihalev A."/>
            <person name="Mihova T."/>
            <person name="Mittelman R."/>
            <person name="Mlenga V."/>
            <person name="Montmayeur A."/>
            <person name="Mulrain L."/>
            <person name="Navidi A."/>
            <person name="Naylor J."/>
            <person name="Negash T."/>
            <person name="Nguyen T."/>
            <person name="Nguyen N."/>
            <person name="Nicol R."/>
            <person name="Norbu C."/>
            <person name="Norbu N."/>
            <person name="Novod N."/>
            <person name="O'Neill B."/>
            <person name="Osman S."/>
            <person name="Markiewicz E."/>
            <person name="Oyono O.L."/>
            <person name="Patti C."/>
            <person name="Phunkhang P."/>
            <person name="Pierre F."/>
            <person name="Priest M."/>
            <person name="Raghuraman S."/>
            <person name="Rege F."/>
            <person name="Reyes R."/>
            <person name="Rise C."/>
            <person name="Rogov P."/>
            <person name="Ross K."/>
            <person name="Ryan E."/>
            <person name="Settipalli S."/>
            <person name="Shea T."/>
            <person name="Sherpa N."/>
            <person name="Shi L."/>
            <person name="Shih D."/>
            <person name="Sparrow T."/>
            <person name="Spaulding J."/>
            <person name="Stalker J."/>
            <person name="Stange-Thomann N."/>
            <person name="Stavropoulos S."/>
            <person name="Stone C."/>
            <person name="Strader C."/>
            <person name="Tesfaye S."/>
            <person name="Thomson T."/>
            <person name="Thoulutsang Y."/>
            <person name="Thoulutsang D."/>
            <person name="Topham K."/>
            <person name="Topping I."/>
            <person name="Tsamla T."/>
            <person name="Vassiliev H."/>
            <person name="Vo A."/>
            <person name="Wangchuk T."/>
            <person name="Wangdi T."/>
            <person name="Weiand M."/>
            <person name="Wilkinson J."/>
            <person name="Wilson A."/>
            <person name="Yadav S."/>
            <person name="Young G."/>
            <person name="Yu Q."/>
            <person name="Zembek L."/>
            <person name="Zhong D."/>
            <person name="Zimmer A."/>
            <person name="Zwirko Z."/>
            <person name="Jaffe D.B."/>
            <person name="Alvarez P."/>
            <person name="Brockman W."/>
            <person name="Butler J."/>
            <person name="Chin C."/>
            <person name="Gnerre S."/>
            <person name="Grabherr M."/>
            <person name="Kleber M."/>
            <person name="Mauceli E."/>
            <person name="MacCallum I."/>
        </authorList>
    </citation>
    <scope>NUCLEOTIDE SEQUENCE [LARGE SCALE GENOMIC DNA]</scope>
    <source>
        <strain evidence="2">Rob3c / Tucson 14021-0248.25</strain>
    </source>
</reference>
<keyword evidence="2" id="KW-1185">Reference proteome</keyword>
<dbReference type="OrthoDB" id="7870242at2759"/>
<dbReference type="PhylomeDB" id="B4HPJ2"/>
<accession>B4HPJ2</accession>
<sequence length="133" mass="13183">MSSCGQFNPFYIGPYPDRACGDCPYGQYSGFTRCGWSGGNGPFGTTFCDSRYGGGGGGGGGGQGCGGGRGGCGGRGRGACAPSCGPRGGSWSCGPRPCSPCYQFPNGADSCMMCSSGFGCCGQSCRASCYSCC</sequence>
<dbReference type="KEGG" id="dse:6608849"/>
<dbReference type="AlphaFoldDB" id="B4HPJ2"/>
<protein>
    <submittedName>
        <fullName evidence="1">GM20359</fullName>
    </submittedName>
</protein>
<evidence type="ECO:0000313" key="2">
    <source>
        <dbReference type="Proteomes" id="UP000001292"/>
    </source>
</evidence>
<proteinExistence type="predicted"/>
<name>B4HPJ2_DROSE</name>
<organism evidence="2">
    <name type="scientific">Drosophila sechellia</name>
    <name type="common">Fruit fly</name>
    <dbReference type="NCBI Taxonomy" id="7238"/>
    <lineage>
        <taxon>Eukaryota</taxon>
        <taxon>Metazoa</taxon>
        <taxon>Ecdysozoa</taxon>
        <taxon>Arthropoda</taxon>
        <taxon>Hexapoda</taxon>
        <taxon>Insecta</taxon>
        <taxon>Pterygota</taxon>
        <taxon>Neoptera</taxon>
        <taxon>Endopterygota</taxon>
        <taxon>Diptera</taxon>
        <taxon>Brachycera</taxon>
        <taxon>Muscomorpha</taxon>
        <taxon>Ephydroidea</taxon>
        <taxon>Drosophilidae</taxon>
        <taxon>Drosophila</taxon>
        <taxon>Sophophora</taxon>
    </lineage>
</organism>
<gene>
    <name evidence="1" type="primary">Dsec\GM20359</name>
    <name evidence="1" type="ORF">Dsec_GM20359</name>
</gene>
<dbReference type="HOGENOM" id="CLU_1898433_0_0_1"/>
<dbReference type="EMBL" id="CH480816">
    <property type="protein sequence ID" value="EDW47576.1"/>
    <property type="molecule type" value="Genomic_DNA"/>
</dbReference>